<evidence type="ECO:0000256" key="12">
    <source>
        <dbReference type="PROSITE-ProRule" id="PRU00221"/>
    </source>
</evidence>
<keyword evidence="2" id="KW-0963">Cytoplasm</keyword>
<protein>
    <recommendedName>
        <fullName evidence="10">Dynein axonemal intermediate chain 4</fullName>
    </recommendedName>
    <alternativeName>
        <fullName evidence="11">WD repeat-containing protein 78</fullName>
    </alternativeName>
</protein>
<dbReference type="GO" id="GO:0003341">
    <property type="term" value="P:cilium movement"/>
    <property type="evidence" value="ECO:0007669"/>
    <property type="project" value="TreeGrafter"/>
</dbReference>
<feature type="repeat" description="WD" evidence="12">
    <location>
        <begin position="652"/>
        <end position="685"/>
    </location>
</feature>
<evidence type="ECO:0000313" key="14">
    <source>
        <dbReference type="Ensembl" id="ENSHBUP00000022745.1"/>
    </source>
</evidence>
<dbReference type="FunFam" id="2.130.10.10:FF:001248">
    <property type="entry name" value="WD repeat domain 78"/>
    <property type="match status" value="1"/>
</dbReference>
<dbReference type="GO" id="GO:0045503">
    <property type="term" value="F:dynein light chain binding"/>
    <property type="evidence" value="ECO:0007669"/>
    <property type="project" value="TreeGrafter"/>
</dbReference>
<evidence type="ECO:0000256" key="7">
    <source>
        <dbReference type="ARBA" id="ARBA00023212"/>
    </source>
</evidence>
<dbReference type="GO" id="GO:0045504">
    <property type="term" value="F:dynein heavy chain binding"/>
    <property type="evidence" value="ECO:0007669"/>
    <property type="project" value="TreeGrafter"/>
</dbReference>
<dbReference type="Pfam" id="PF00400">
    <property type="entry name" value="WD40"/>
    <property type="match status" value="1"/>
</dbReference>
<dbReference type="Ensembl" id="ENSHBUT00000012853.1">
    <property type="protein sequence ID" value="ENSHBUP00000022745.1"/>
    <property type="gene ID" value="ENSHBUG00000003177.1"/>
</dbReference>
<evidence type="ECO:0000313" key="15">
    <source>
        <dbReference type="Proteomes" id="UP000264840"/>
    </source>
</evidence>
<dbReference type="AlphaFoldDB" id="A0A3Q2WCR0"/>
<evidence type="ECO:0000256" key="3">
    <source>
        <dbReference type="ARBA" id="ARBA00022574"/>
    </source>
</evidence>
<dbReference type="InterPro" id="IPR036322">
    <property type="entry name" value="WD40_repeat_dom_sf"/>
</dbReference>
<keyword evidence="15" id="KW-1185">Reference proteome</keyword>
<keyword evidence="7" id="KW-0206">Cytoskeleton</keyword>
<evidence type="ECO:0000256" key="5">
    <source>
        <dbReference type="ARBA" id="ARBA00022846"/>
    </source>
</evidence>
<dbReference type="InterPro" id="IPR001680">
    <property type="entry name" value="WD40_rpt"/>
</dbReference>
<evidence type="ECO:0000256" key="4">
    <source>
        <dbReference type="ARBA" id="ARBA00022737"/>
    </source>
</evidence>
<dbReference type="OMA" id="VFVWSIK"/>
<evidence type="ECO:0000256" key="8">
    <source>
        <dbReference type="ARBA" id="ARBA00023273"/>
    </source>
</evidence>
<evidence type="ECO:0000256" key="2">
    <source>
        <dbReference type="ARBA" id="ARBA00022490"/>
    </source>
</evidence>
<organism evidence="14 15">
    <name type="scientific">Haplochromis burtoni</name>
    <name type="common">Burton's mouthbrooder</name>
    <name type="synonym">Chromis burtoni</name>
    <dbReference type="NCBI Taxonomy" id="8153"/>
    <lineage>
        <taxon>Eukaryota</taxon>
        <taxon>Metazoa</taxon>
        <taxon>Chordata</taxon>
        <taxon>Craniata</taxon>
        <taxon>Vertebrata</taxon>
        <taxon>Euteleostomi</taxon>
        <taxon>Actinopterygii</taxon>
        <taxon>Neopterygii</taxon>
        <taxon>Teleostei</taxon>
        <taxon>Neoteleostei</taxon>
        <taxon>Acanthomorphata</taxon>
        <taxon>Ovalentaria</taxon>
        <taxon>Cichlomorphae</taxon>
        <taxon>Cichliformes</taxon>
        <taxon>Cichlidae</taxon>
        <taxon>African cichlids</taxon>
        <taxon>Pseudocrenilabrinae</taxon>
        <taxon>Haplochromini</taxon>
        <taxon>Haplochromis</taxon>
    </lineage>
</organism>
<proteinExistence type="predicted"/>
<sequence length="797" mass="87654">MSATGGKEGGKRRCSLLLRPYVSRTLFTAAVCTYTQPRSLVVLLPSSSSRTTSVSHGGPRGAHQRSRQTTSVLGCHSRRSLGGSKVLEKNVVQTSRQAVRVFDEVNNDVTPQPLYQADPGAVQPMLFVDEMSVGSASDQPTATGSFTLPFSRSVFGSSRISSQSTTESVDDEDMFSKRDIPLSFPDVKVKKDTEKEQVTEDMLKNITEVFISETDTFSLLDMPSTFVCVDADEAEATIARNHQYEEVCRVSRDKHVERSVQTLTGTTKNKHVQSNGLMVVDAATNVTVCDMYEPLSDAEQEETAGICNPVKTDHLEGVTDSSRGADRSVSVGSTATTVSASGSLKEVEVKALNAETQWKLIMLSDKFQLCLQTVERSILQNSFHPQLAAYRQLPVLGDPECPVKNEMVDQRTGGTDGGPSLQCLWVFSCELSRGRSVSCMTWNRKNPDLLAVGHGEFDSGNQKPGLVSCWSIKNLKWPEHVIHCDSAVTALDFSANSPSQLAVGTHDGSITIHGVHSQDNRSRGVSSRESPNRHLGPVWQLRWTQQQVSSTGEEKVEALLSVGADGRISKWFFFKDGLDCIDLMKLRRIQNTEIQTGGKRTEMMTERVLTALTPGLCFDFHPTDSSIYLTGTWEGLIHQCSCSNSQQFLETYRKHFCPVNCVAWSPFNPDVFLSCSSDWTIQLWKQHHLKPVLGFTSAQKAVYDIEWSPKWPTVFGAVTEGQLEIWDLSLSILDPVIVQPAAPGVRMTSLLFSSQADCVVVGDTDGHVTVYQLKNLSVGEQSQVDVLEDLICSAASR</sequence>
<keyword evidence="6" id="KW-0969">Cilium</keyword>
<evidence type="ECO:0000256" key="13">
    <source>
        <dbReference type="SAM" id="MobiDB-lite"/>
    </source>
</evidence>
<evidence type="ECO:0000256" key="6">
    <source>
        <dbReference type="ARBA" id="ARBA00023069"/>
    </source>
</evidence>
<dbReference type="STRING" id="8153.ENSHBUP00000022745"/>
<comment type="subcellular location">
    <subcellularLocation>
        <location evidence="1">Cytoplasm</location>
        <location evidence="1">Cytoskeleton</location>
        <location evidence="1">Flagellum axoneme</location>
    </subcellularLocation>
    <subcellularLocation>
        <location evidence="9">Dynein axonemal particle</location>
    </subcellularLocation>
</comment>
<feature type="region of interest" description="Disordered" evidence="13">
    <location>
        <begin position="47"/>
        <end position="74"/>
    </location>
</feature>
<keyword evidence="3 12" id="KW-0853">WD repeat</keyword>
<evidence type="ECO:0000256" key="1">
    <source>
        <dbReference type="ARBA" id="ARBA00004611"/>
    </source>
</evidence>
<dbReference type="GeneTree" id="ENSGT00940000156209"/>
<keyword evidence="4" id="KW-0677">Repeat</keyword>
<keyword evidence="5" id="KW-0282">Flagellum</keyword>
<accession>A0A3Q2WCR0</accession>
<dbReference type="Proteomes" id="UP000264840">
    <property type="component" value="Unplaced"/>
</dbReference>
<dbReference type="PANTHER" id="PTHR12442">
    <property type="entry name" value="DYNEIN INTERMEDIATE CHAIN"/>
    <property type="match status" value="1"/>
</dbReference>
<keyword evidence="8" id="KW-0966">Cell projection</keyword>
<dbReference type="InterPro" id="IPR050687">
    <property type="entry name" value="Dynein_IC"/>
</dbReference>
<dbReference type="Gene3D" id="2.130.10.10">
    <property type="entry name" value="YVTN repeat-like/Quinoprotein amine dehydrogenase"/>
    <property type="match status" value="2"/>
</dbReference>
<dbReference type="SMART" id="SM00320">
    <property type="entry name" value="WD40"/>
    <property type="match status" value="7"/>
</dbReference>
<dbReference type="GO" id="GO:0005858">
    <property type="term" value="C:axonemal dynein complex"/>
    <property type="evidence" value="ECO:0007669"/>
    <property type="project" value="TreeGrafter"/>
</dbReference>
<dbReference type="GO" id="GO:0120293">
    <property type="term" value="C:dynein axonemal particle"/>
    <property type="evidence" value="ECO:0007669"/>
    <property type="project" value="UniProtKB-SubCell"/>
</dbReference>
<name>A0A3Q2WCR0_HAPBU</name>
<reference evidence="14" key="2">
    <citation type="submission" date="2025-09" db="UniProtKB">
        <authorList>
            <consortium name="Ensembl"/>
        </authorList>
    </citation>
    <scope>IDENTIFICATION</scope>
</reference>
<evidence type="ECO:0000256" key="9">
    <source>
        <dbReference type="ARBA" id="ARBA00024190"/>
    </source>
</evidence>
<dbReference type="InterPro" id="IPR015943">
    <property type="entry name" value="WD40/YVTN_repeat-like_dom_sf"/>
</dbReference>
<feature type="region of interest" description="Disordered" evidence="13">
    <location>
        <begin position="514"/>
        <end position="533"/>
    </location>
</feature>
<dbReference type="SUPFAM" id="SSF50978">
    <property type="entry name" value="WD40 repeat-like"/>
    <property type="match status" value="1"/>
</dbReference>
<reference evidence="14" key="1">
    <citation type="submission" date="2025-08" db="UniProtKB">
        <authorList>
            <consortium name="Ensembl"/>
        </authorList>
    </citation>
    <scope>IDENTIFICATION</scope>
</reference>
<evidence type="ECO:0000256" key="10">
    <source>
        <dbReference type="ARBA" id="ARBA00040002"/>
    </source>
</evidence>
<dbReference type="PANTHER" id="PTHR12442:SF12">
    <property type="entry name" value="DYNEIN AXONEMAL INTERMEDIATE CHAIN 4"/>
    <property type="match status" value="1"/>
</dbReference>
<dbReference type="PROSITE" id="PS50082">
    <property type="entry name" value="WD_REPEATS_2"/>
    <property type="match status" value="1"/>
</dbReference>
<evidence type="ECO:0000256" key="11">
    <source>
        <dbReference type="ARBA" id="ARBA00041557"/>
    </source>
</evidence>